<dbReference type="EMBL" id="JAHRIQ010051667">
    <property type="protein sequence ID" value="MEQ2238377.1"/>
    <property type="molecule type" value="Genomic_DNA"/>
</dbReference>
<accession>A0ABV0U1B8</accession>
<dbReference type="SUPFAM" id="SSF56801">
    <property type="entry name" value="Acetyl-CoA synthetase-like"/>
    <property type="match status" value="1"/>
</dbReference>
<protein>
    <recommendedName>
        <fullName evidence="4">long-chain-fatty-acid--CoA ligase</fullName>
        <ecNumber evidence="4">6.2.1.3</ecNumber>
    </recommendedName>
</protein>
<comment type="caution">
    <text evidence="6">The sequence shown here is derived from an EMBL/GenBank/DDBJ whole genome shotgun (WGS) entry which is preliminary data.</text>
</comment>
<dbReference type="InterPro" id="IPR042099">
    <property type="entry name" value="ANL_N_sf"/>
</dbReference>
<evidence type="ECO:0000256" key="3">
    <source>
        <dbReference type="ARBA" id="ARBA00023098"/>
    </source>
</evidence>
<evidence type="ECO:0000259" key="5">
    <source>
        <dbReference type="Pfam" id="PF00501"/>
    </source>
</evidence>
<reference evidence="6 7" key="1">
    <citation type="submission" date="2021-06" db="EMBL/GenBank/DDBJ databases">
        <authorList>
            <person name="Palmer J.M."/>
        </authorList>
    </citation>
    <scope>NUCLEOTIDE SEQUENCE [LARGE SCALE GENOMIC DNA]</scope>
    <source>
        <strain evidence="7">if_2019</strain>
        <tissue evidence="6">Muscle</tissue>
    </source>
</reference>
<dbReference type="Gene3D" id="3.40.50.12780">
    <property type="entry name" value="N-terminal domain of ligase-like"/>
    <property type="match status" value="1"/>
</dbReference>
<name>A0ABV0U1B8_9TELE</name>
<dbReference type="PROSITE" id="PS00455">
    <property type="entry name" value="AMP_BINDING"/>
    <property type="match status" value="1"/>
</dbReference>
<evidence type="ECO:0000313" key="7">
    <source>
        <dbReference type="Proteomes" id="UP001482620"/>
    </source>
</evidence>
<evidence type="ECO:0000313" key="6">
    <source>
        <dbReference type="EMBL" id="MEQ2238377.1"/>
    </source>
</evidence>
<keyword evidence="7" id="KW-1185">Reference proteome</keyword>
<dbReference type="EC" id="6.2.1.3" evidence="4"/>
<dbReference type="PANTHER" id="PTHR43272:SF28">
    <property type="entry name" value="LONG-CHAIN-FATTY-ACID--COA LIGASE 1"/>
    <property type="match status" value="1"/>
</dbReference>
<feature type="domain" description="AMP-dependent synthetase/ligase" evidence="5">
    <location>
        <begin position="31"/>
        <end position="85"/>
    </location>
</feature>
<gene>
    <name evidence="6" type="ORF">ILYODFUR_032577</name>
</gene>
<evidence type="ECO:0000256" key="1">
    <source>
        <dbReference type="ARBA" id="ARBA00022598"/>
    </source>
</evidence>
<keyword evidence="2" id="KW-0276">Fatty acid metabolism</keyword>
<keyword evidence="3" id="KW-0443">Lipid metabolism</keyword>
<dbReference type="Pfam" id="PF00501">
    <property type="entry name" value="AMP-binding"/>
    <property type="match status" value="1"/>
</dbReference>
<dbReference type="Proteomes" id="UP001482620">
    <property type="component" value="Unassembled WGS sequence"/>
</dbReference>
<dbReference type="InterPro" id="IPR020845">
    <property type="entry name" value="AMP-binding_CS"/>
</dbReference>
<dbReference type="PANTHER" id="PTHR43272">
    <property type="entry name" value="LONG-CHAIN-FATTY-ACID--COA LIGASE"/>
    <property type="match status" value="1"/>
</dbReference>
<proteinExistence type="predicted"/>
<sequence>MKHSVKTIILMETPSASLVERGQQAGVNILSLQEMETIGQANYEQPVPPQPDDMAIICFTSGTTGSPKGAMLTHRNIVSNCSSFIKLTEVSCSVLRSLNLQFLCIRKSPLKVRSQY</sequence>
<organism evidence="6 7">
    <name type="scientific">Ilyodon furcidens</name>
    <name type="common">goldbreast splitfin</name>
    <dbReference type="NCBI Taxonomy" id="33524"/>
    <lineage>
        <taxon>Eukaryota</taxon>
        <taxon>Metazoa</taxon>
        <taxon>Chordata</taxon>
        <taxon>Craniata</taxon>
        <taxon>Vertebrata</taxon>
        <taxon>Euteleostomi</taxon>
        <taxon>Actinopterygii</taxon>
        <taxon>Neopterygii</taxon>
        <taxon>Teleostei</taxon>
        <taxon>Neoteleostei</taxon>
        <taxon>Acanthomorphata</taxon>
        <taxon>Ovalentaria</taxon>
        <taxon>Atherinomorphae</taxon>
        <taxon>Cyprinodontiformes</taxon>
        <taxon>Goodeidae</taxon>
        <taxon>Ilyodon</taxon>
    </lineage>
</organism>
<evidence type="ECO:0000256" key="4">
    <source>
        <dbReference type="ARBA" id="ARBA00026121"/>
    </source>
</evidence>
<evidence type="ECO:0000256" key="2">
    <source>
        <dbReference type="ARBA" id="ARBA00022832"/>
    </source>
</evidence>
<keyword evidence="1" id="KW-0436">Ligase</keyword>
<dbReference type="InterPro" id="IPR000873">
    <property type="entry name" value="AMP-dep_synth/lig_dom"/>
</dbReference>